<dbReference type="PANTHER" id="PTHR11439:SF483">
    <property type="entry name" value="PEPTIDE SYNTHASE GLIP-LIKE, PUTATIVE (AFU_ORTHOLOGUE AFUA_3G12920)-RELATED"/>
    <property type="match status" value="1"/>
</dbReference>
<keyword evidence="3" id="KW-1185">Reference proteome</keyword>
<comment type="caution">
    <text evidence="2">The sequence shown here is derived from an EMBL/GenBank/DDBJ whole genome shotgun (WGS) entry which is preliminary data.</text>
</comment>
<feature type="region of interest" description="Disordered" evidence="1">
    <location>
        <begin position="676"/>
        <end position="707"/>
    </location>
</feature>
<dbReference type="AlphaFoldDB" id="A0A812TQ71"/>
<proteinExistence type="predicted"/>
<accession>A0A812TQ71</accession>
<feature type="compositionally biased region" description="Acidic residues" evidence="1">
    <location>
        <begin position="49"/>
        <end position="58"/>
    </location>
</feature>
<dbReference type="PANTHER" id="PTHR11439">
    <property type="entry name" value="GAG-POL-RELATED RETROTRANSPOSON"/>
    <property type="match status" value="1"/>
</dbReference>
<dbReference type="OrthoDB" id="416190at2759"/>
<dbReference type="CDD" id="cd09272">
    <property type="entry name" value="RNase_HI_RT_Ty1"/>
    <property type="match status" value="1"/>
</dbReference>
<feature type="region of interest" description="Disordered" evidence="1">
    <location>
        <begin position="49"/>
        <end position="86"/>
    </location>
</feature>
<evidence type="ECO:0000313" key="3">
    <source>
        <dbReference type="Proteomes" id="UP000604046"/>
    </source>
</evidence>
<feature type="compositionally biased region" description="Polar residues" evidence="1">
    <location>
        <begin position="72"/>
        <end position="84"/>
    </location>
</feature>
<dbReference type="Proteomes" id="UP000604046">
    <property type="component" value="Unassembled WGS sequence"/>
</dbReference>
<protein>
    <recommendedName>
        <fullName evidence="4">Retrovirus-related Pol polyprotein from transposon TNT 1-94</fullName>
    </recommendedName>
</protein>
<name>A0A812TQ71_9DINO</name>
<dbReference type="EMBL" id="CAJNDS010002578">
    <property type="protein sequence ID" value="CAE7532573.1"/>
    <property type="molecule type" value="Genomic_DNA"/>
</dbReference>
<feature type="region of interest" description="Disordered" evidence="1">
    <location>
        <begin position="1"/>
        <end position="30"/>
    </location>
</feature>
<sequence length="852" mass="94682">MLPELVGVSGEHMPAALPERSSTLPESSPKRQRIMNLVHNDEVVKFEDLGIEDGSESDESVRSLEDEMPQSVPDQSVSSTTGQIPNELWRPFSDHEPMLSAEEQAHVDMIAESFELERLVQMGVLLPLDPASTNLDDFRWLSTKMVKGWRIKAAPEGQGQAFLRRARFVARDFKWMTNMAGSDIFAPASASVLWKLLPAVLVTKQKQGEPWEALALDITDAYLTVPQRVKTVVSVDVGTERKYYQLLRNLPGQRPGAKDWFDSFQEHLSQGLSIEPLIEAPALFRIPAPAESDGGADETGGGLCHVDDVFAVGHSACLDRLEACIRGKYRCTVHRLKGIGQEVEFLKRRHVWLAQGVLGIYPNPKHVTTLATMLGVVSQKPKETPLPVGGTLPLWSKLEPLDQTSSALYRKAIGILLYVAPDLPFAQFAVKTLSSVCGKPNKGAWQCLRHLANYLYNHADYVFCDSDWSGNKSTRRSTSAGCLMLNGAPVYSFSRSQACVALSSGEAEYIAMVSGTCDAILIETALRHVMGEPLETHIFTDSSAARGIVSRKGCGRLRHVEGRMLWLQDHIRLHRKATLHAIGTTINPADLMTKALSSSRTKFLCHCFGIRSEAEGFDRVGAAEFREHQRQQEVKQFMRVTRRLNQGHGDALKVIALASGVEWGYGRIVGFATTPENHQPLGRVDAHDDSDDGSSEATVQPDEEPEDLDDAHEAMLPALQDLEPPAAIVPANPVQTWMHRELGPDDILQVRREAPVWFAPRRGTRFHMRYDCDGVRNARIVQMTLYGDLRDEHPGRFGLCVLCQAWVRHLAHLGNIPRLTTMFTFITVTNQDQGQVHPQLQILPEPEGHDDT</sequence>
<evidence type="ECO:0000313" key="2">
    <source>
        <dbReference type="EMBL" id="CAE7532573.1"/>
    </source>
</evidence>
<reference evidence="2" key="1">
    <citation type="submission" date="2021-02" db="EMBL/GenBank/DDBJ databases">
        <authorList>
            <person name="Dougan E. K."/>
            <person name="Rhodes N."/>
            <person name="Thang M."/>
            <person name="Chan C."/>
        </authorList>
    </citation>
    <scope>NUCLEOTIDE SEQUENCE</scope>
</reference>
<gene>
    <name evidence="2" type="ORF">SNAT2548_LOCUS29843</name>
</gene>
<organism evidence="2 3">
    <name type="scientific">Symbiodinium natans</name>
    <dbReference type="NCBI Taxonomy" id="878477"/>
    <lineage>
        <taxon>Eukaryota</taxon>
        <taxon>Sar</taxon>
        <taxon>Alveolata</taxon>
        <taxon>Dinophyceae</taxon>
        <taxon>Suessiales</taxon>
        <taxon>Symbiodiniaceae</taxon>
        <taxon>Symbiodinium</taxon>
    </lineage>
</organism>
<evidence type="ECO:0008006" key="4">
    <source>
        <dbReference type="Google" id="ProtNLM"/>
    </source>
</evidence>
<evidence type="ECO:0000256" key="1">
    <source>
        <dbReference type="SAM" id="MobiDB-lite"/>
    </source>
</evidence>